<dbReference type="Proteomes" id="UP000054018">
    <property type="component" value="Unassembled WGS sequence"/>
</dbReference>
<dbReference type="OrthoDB" id="2683511at2759"/>
<evidence type="ECO:0000313" key="3">
    <source>
        <dbReference type="Proteomes" id="UP000054018"/>
    </source>
</evidence>
<protein>
    <submittedName>
        <fullName evidence="2">Uncharacterized protein</fullName>
    </submittedName>
</protein>
<dbReference type="EMBL" id="KN833694">
    <property type="protein sequence ID" value="KIK28023.1"/>
    <property type="molecule type" value="Genomic_DNA"/>
</dbReference>
<name>A0A0D0A7J8_9AGAM</name>
<evidence type="ECO:0000256" key="1">
    <source>
        <dbReference type="SAM" id="MobiDB-lite"/>
    </source>
</evidence>
<feature type="region of interest" description="Disordered" evidence="1">
    <location>
        <begin position="56"/>
        <end position="176"/>
    </location>
</feature>
<dbReference type="AlphaFoldDB" id="A0A0D0A7J8"/>
<evidence type="ECO:0000313" key="2">
    <source>
        <dbReference type="EMBL" id="KIK28023.1"/>
    </source>
</evidence>
<reference evidence="2 3" key="1">
    <citation type="submission" date="2014-04" db="EMBL/GenBank/DDBJ databases">
        <authorList>
            <consortium name="DOE Joint Genome Institute"/>
            <person name="Kuo A."/>
            <person name="Kohler A."/>
            <person name="Costa M.D."/>
            <person name="Nagy L.G."/>
            <person name="Floudas D."/>
            <person name="Copeland A."/>
            <person name="Barry K.W."/>
            <person name="Cichocki N."/>
            <person name="Veneault-Fourrey C."/>
            <person name="LaButti K."/>
            <person name="Lindquist E.A."/>
            <person name="Lipzen A."/>
            <person name="Lundell T."/>
            <person name="Morin E."/>
            <person name="Murat C."/>
            <person name="Sun H."/>
            <person name="Tunlid A."/>
            <person name="Henrissat B."/>
            <person name="Grigoriev I.V."/>
            <person name="Hibbett D.S."/>
            <person name="Martin F."/>
            <person name="Nordberg H.P."/>
            <person name="Cantor M.N."/>
            <person name="Hua S.X."/>
        </authorList>
    </citation>
    <scope>NUCLEOTIDE SEQUENCE [LARGE SCALE GENOMIC DNA]</scope>
    <source>
        <strain evidence="2 3">441</strain>
    </source>
</reference>
<organism evidence="2 3">
    <name type="scientific">Pisolithus microcarpus 441</name>
    <dbReference type="NCBI Taxonomy" id="765257"/>
    <lineage>
        <taxon>Eukaryota</taxon>
        <taxon>Fungi</taxon>
        <taxon>Dikarya</taxon>
        <taxon>Basidiomycota</taxon>
        <taxon>Agaricomycotina</taxon>
        <taxon>Agaricomycetes</taxon>
        <taxon>Agaricomycetidae</taxon>
        <taxon>Boletales</taxon>
        <taxon>Sclerodermatineae</taxon>
        <taxon>Pisolithaceae</taxon>
        <taxon>Pisolithus</taxon>
    </lineage>
</organism>
<keyword evidence="3" id="KW-1185">Reference proteome</keyword>
<sequence>MYLTTPGLLTVLLSTSNCAVILIFCAQSINLVIFLFHPFLVLPSYKYHPPTSPHRLFPPTMAASQNTPKDKISRPPRLQPSPSLPNLRGGNIPPVPSTAHFRPNPHRSMSHLSFASTDSTPKTMLRGDRPQKSSKPQHYLTPPLTPSSSLKSESTNPESTDLTTSTQNQSTSTMTTFGDVQRSRILIIGNVPSELPEDVITQYLCGLTASKSDACSAPSASQQAQGPSTADTTIQTVDFRFRDKHVVVVAFYDVRHADKVNRLVDGNGWSSPSKICGNVKAPSQKALGRPWQEDLTCRSVNPSHLHLLLGAPSPGIVTRTEGTFYVLVSDELSGRGNEPSASFASQGHVPFEVKLRNALSKYGDIRTFCPLEKKCDEDSQVSRLSHTPVAGDVSYASGDADALLQCKGRLVVSILFRRFGFGDSSIIGASHCCLT</sequence>
<dbReference type="STRING" id="765257.A0A0D0A7J8"/>
<accession>A0A0D0A7J8</accession>
<reference evidence="3" key="2">
    <citation type="submission" date="2015-01" db="EMBL/GenBank/DDBJ databases">
        <title>Evolutionary Origins and Diversification of the Mycorrhizal Mutualists.</title>
        <authorList>
            <consortium name="DOE Joint Genome Institute"/>
            <consortium name="Mycorrhizal Genomics Consortium"/>
            <person name="Kohler A."/>
            <person name="Kuo A."/>
            <person name="Nagy L.G."/>
            <person name="Floudas D."/>
            <person name="Copeland A."/>
            <person name="Barry K.W."/>
            <person name="Cichocki N."/>
            <person name="Veneault-Fourrey C."/>
            <person name="LaButti K."/>
            <person name="Lindquist E.A."/>
            <person name="Lipzen A."/>
            <person name="Lundell T."/>
            <person name="Morin E."/>
            <person name="Murat C."/>
            <person name="Riley R."/>
            <person name="Ohm R."/>
            <person name="Sun H."/>
            <person name="Tunlid A."/>
            <person name="Henrissat B."/>
            <person name="Grigoriev I.V."/>
            <person name="Hibbett D.S."/>
            <person name="Martin F."/>
        </authorList>
    </citation>
    <scope>NUCLEOTIDE SEQUENCE [LARGE SCALE GENOMIC DNA]</scope>
    <source>
        <strain evidence="3">441</strain>
    </source>
</reference>
<proteinExistence type="predicted"/>
<dbReference type="HOGENOM" id="CLU_630229_0_0_1"/>
<feature type="compositionally biased region" description="Polar residues" evidence="1">
    <location>
        <begin position="110"/>
        <end position="122"/>
    </location>
</feature>
<gene>
    <name evidence="2" type="ORF">PISMIDRAFT_150296</name>
</gene>
<feature type="compositionally biased region" description="Low complexity" evidence="1">
    <location>
        <begin position="140"/>
        <end position="176"/>
    </location>
</feature>